<protein>
    <submittedName>
        <fullName evidence="1">GlcNAc-PI de-N-acetylase</fullName>
    </submittedName>
</protein>
<dbReference type="AlphaFoldDB" id="A0AAN1Y3V2"/>
<dbReference type="Gene3D" id="3.40.50.10320">
    <property type="entry name" value="LmbE-like"/>
    <property type="match status" value="1"/>
</dbReference>
<proteinExistence type="predicted"/>
<sequence>MIDFFTSKKWLIISPHADDAELGCGGAMSRAVENDIEVHIAVATVKGEWHVRNGVYVSSETRKKELTNAMLEAGTTLHIINKINDNEIFDLCSSSKSKCVSEIDLLIENIKPDIIFIPVPSFHQEHKWVYECSIAATRTTKNVDSPKAVIAYEYPPAGWGDSGSWSQSSGSIYVDISKHIEKKIAILSKHESQMSTLENSLISLDAVRRLASFRGLESGVNYAELFYLLRSKIVY</sequence>
<reference evidence="1" key="1">
    <citation type="submission" date="2022-07" db="EMBL/GenBank/DDBJ databases">
        <title>Complete genome sequence of carbapenem-resistant Klebsiella spp. in Japan.</title>
        <authorList>
            <person name="Maehana S."/>
            <person name="Suzuki M."/>
            <person name="Kitasato H."/>
        </authorList>
    </citation>
    <scope>NUCLEOTIDE SEQUENCE</scope>
    <source>
        <strain evidence="1">KAM644</strain>
    </source>
</reference>
<name>A0AAN1Y3V2_9ENTR</name>
<dbReference type="Pfam" id="PF02585">
    <property type="entry name" value="PIG-L"/>
    <property type="match status" value="1"/>
</dbReference>
<dbReference type="EMBL" id="AP026407">
    <property type="protein sequence ID" value="BDO12719.1"/>
    <property type="molecule type" value="Genomic_DNA"/>
</dbReference>
<accession>A0AAN1Y3V2</accession>
<dbReference type="SUPFAM" id="SSF102588">
    <property type="entry name" value="LmbE-like"/>
    <property type="match status" value="1"/>
</dbReference>
<evidence type="ECO:0000313" key="1">
    <source>
        <dbReference type="EMBL" id="BDO12719.1"/>
    </source>
</evidence>
<dbReference type="Proteomes" id="UP001058353">
    <property type="component" value="Chromosome"/>
</dbReference>
<dbReference type="GO" id="GO:0016811">
    <property type="term" value="F:hydrolase activity, acting on carbon-nitrogen (but not peptide) bonds, in linear amides"/>
    <property type="evidence" value="ECO:0007669"/>
    <property type="project" value="TreeGrafter"/>
</dbReference>
<dbReference type="InterPro" id="IPR024078">
    <property type="entry name" value="LmbE-like_dom_sf"/>
</dbReference>
<gene>
    <name evidence="1" type="ORF">KAM644c_17850</name>
</gene>
<dbReference type="PANTHER" id="PTHR12993">
    <property type="entry name" value="N-ACETYLGLUCOSAMINYL-PHOSPHATIDYLINOSITOL DE-N-ACETYLASE-RELATED"/>
    <property type="match status" value="1"/>
</dbReference>
<evidence type="ECO:0000313" key="2">
    <source>
        <dbReference type="Proteomes" id="UP001058353"/>
    </source>
</evidence>
<dbReference type="RefSeq" id="WP_074403791.1">
    <property type="nucleotide sequence ID" value="NZ_AP026392.1"/>
</dbReference>
<dbReference type="PANTHER" id="PTHR12993:SF11">
    <property type="entry name" value="N-ACETYLGLUCOSAMINYL-PHOSPHATIDYLINOSITOL DE-N-ACETYLASE"/>
    <property type="match status" value="1"/>
</dbReference>
<dbReference type="InterPro" id="IPR003737">
    <property type="entry name" value="GlcNAc_PI_deacetylase-related"/>
</dbReference>
<organism evidence="1 2">
    <name type="scientific">Klebsiella quasipneumoniae subsp. quasipneumoniae</name>
    <dbReference type="NCBI Taxonomy" id="1667327"/>
    <lineage>
        <taxon>Bacteria</taxon>
        <taxon>Pseudomonadati</taxon>
        <taxon>Pseudomonadota</taxon>
        <taxon>Gammaproteobacteria</taxon>
        <taxon>Enterobacterales</taxon>
        <taxon>Enterobacteriaceae</taxon>
        <taxon>Klebsiella/Raoultella group</taxon>
        <taxon>Klebsiella</taxon>
        <taxon>Klebsiella pneumoniae complex</taxon>
    </lineage>
</organism>